<proteinExistence type="predicted"/>
<dbReference type="EMBL" id="BORS01000007">
    <property type="protein sequence ID" value="GIO42653.1"/>
    <property type="molecule type" value="Genomic_DNA"/>
</dbReference>
<accession>A0A919Y3I8</accession>
<reference evidence="2" key="1">
    <citation type="submission" date="2021-03" db="EMBL/GenBank/DDBJ databases">
        <title>Antimicrobial resistance genes in bacteria isolated from Japanese honey, and their potential for conferring macrolide and lincosamide resistance in the American foulbrood pathogen Paenibacillus larvae.</title>
        <authorList>
            <person name="Okamoto M."/>
            <person name="Kumagai M."/>
            <person name="Kanamori H."/>
            <person name="Takamatsu D."/>
        </authorList>
    </citation>
    <scope>NUCLEOTIDE SEQUENCE</scope>
    <source>
        <strain evidence="2">J41TS4</strain>
    </source>
</reference>
<keyword evidence="1" id="KW-0472">Membrane</keyword>
<keyword evidence="3" id="KW-1185">Reference proteome</keyword>
<comment type="caution">
    <text evidence="2">The sequence shown here is derived from an EMBL/GenBank/DDBJ whole genome shotgun (WGS) entry which is preliminary data.</text>
</comment>
<gene>
    <name evidence="2" type="ORF">J41TS4_24110</name>
</gene>
<dbReference type="Proteomes" id="UP000678895">
    <property type="component" value="Unassembled WGS sequence"/>
</dbReference>
<feature type="transmembrane region" description="Helical" evidence="1">
    <location>
        <begin position="7"/>
        <end position="27"/>
    </location>
</feature>
<organism evidence="2 3">
    <name type="scientific">Paenibacillus apis</name>
    <dbReference type="NCBI Taxonomy" id="1792174"/>
    <lineage>
        <taxon>Bacteria</taxon>
        <taxon>Bacillati</taxon>
        <taxon>Bacillota</taxon>
        <taxon>Bacilli</taxon>
        <taxon>Bacillales</taxon>
        <taxon>Paenibacillaceae</taxon>
        <taxon>Paenibacillus</taxon>
    </lineage>
</organism>
<protein>
    <submittedName>
        <fullName evidence="2">Uncharacterized protein</fullName>
    </submittedName>
</protein>
<sequence length="55" mass="6119">MESNKDEAILTVWMSMVLLGITVYGYGEAPLLNIQGGCFFYLPLIPELNLKEGLL</sequence>
<keyword evidence="1" id="KW-0812">Transmembrane</keyword>
<dbReference type="AlphaFoldDB" id="A0A919Y3I8"/>
<evidence type="ECO:0000313" key="2">
    <source>
        <dbReference type="EMBL" id="GIO42653.1"/>
    </source>
</evidence>
<keyword evidence="1" id="KW-1133">Transmembrane helix</keyword>
<evidence type="ECO:0000256" key="1">
    <source>
        <dbReference type="SAM" id="Phobius"/>
    </source>
</evidence>
<evidence type="ECO:0000313" key="3">
    <source>
        <dbReference type="Proteomes" id="UP000678895"/>
    </source>
</evidence>
<name>A0A919Y3I8_9BACL</name>